<comment type="similarity">
    <text evidence="1 2">Belongs to the UPF0178 family.</text>
</comment>
<dbReference type="Proteomes" id="UP000443582">
    <property type="component" value="Unassembled WGS sequence"/>
</dbReference>
<dbReference type="NCBIfam" id="NF001095">
    <property type="entry name" value="PRK00124.1"/>
    <property type="match status" value="1"/>
</dbReference>
<dbReference type="Pfam" id="PF02639">
    <property type="entry name" value="DUF188"/>
    <property type="match status" value="1"/>
</dbReference>
<dbReference type="HAMAP" id="MF_00489">
    <property type="entry name" value="UPF0178"/>
    <property type="match status" value="1"/>
</dbReference>
<dbReference type="PANTHER" id="PTHR35146">
    <property type="entry name" value="UPF0178 PROTEIN YAII"/>
    <property type="match status" value="1"/>
</dbReference>
<protein>
    <recommendedName>
        <fullName evidence="2">UPF0178 protein DAY19_03135</fullName>
    </recommendedName>
</protein>
<keyword evidence="4" id="KW-1185">Reference proteome</keyword>
<evidence type="ECO:0000313" key="4">
    <source>
        <dbReference type="Proteomes" id="UP000443582"/>
    </source>
</evidence>
<sequence length="150" mass="16698">MKIWVDADACPKVIKEILFKTSIRLQIPLILVANSYMNIPHHELISFVKVDSGDDVADMYIAEHVEVNDLVITADIPLAAEVVGRGTLAINPRGELYDEENIGERLSMRDFMKELRDGGVVTGGPDSFNAKDKQNFANSLNKILSKKGYH</sequence>
<dbReference type="CDD" id="cd18720">
    <property type="entry name" value="PIN_YqxD-like"/>
    <property type="match status" value="1"/>
</dbReference>
<reference evidence="4" key="1">
    <citation type="journal article" date="2019" name="Int. J. Syst. Evol. Microbiol.">
        <title>Halobacteriovorax valvorus sp. nov., a novel prokaryotic predator isolated from coastal seawater of China.</title>
        <authorList>
            <person name="Chen M.-X."/>
        </authorList>
    </citation>
    <scope>NUCLEOTIDE SEQUENCE [LARGE SCALE GENOMIC DNA]</scope>
    <source>
        <strain evidence="4">BL9</strain>
    </source>
</reference>
<evidence type="ECO:0000256" key="2">
    <source>
        <dbReference type="HAMAP-Rule" id="MF_00489"/>
    </source>
</evidence>
<name>A0ABY0IL66_9BACT</name>
<evidence type="ECO:0000313" key="3">
    <source>
        <dbReference type="EMBL" id="RZF23295.1"/>
    </source>
</evidence>
<proteinExistence type="inferred from homology"/>
<dbReference type="EMBL" id="QDKL01000001">
    <property type="protein sequence ID" value="RZF23295.1"/>
    <property type="molecule type" value="Genomic_DNA"/>
</dbReference>
<accession>A0ABY0IL66</accession>
<gene>
    <name evidence="3" type="ORF">DAY19_03135</name>
</gene>
<dbReference type="InterPro" id="IPR003791">
    <property type="entry name" value="UPF0178"/>
</dbReference>
<organism evidence="3 4">
    <name type="scientific">Halobacteriovorax vibrionivorans</name>
    <dbReference type="NCBI Taxonomy" id="2152716"/>
    <lineage>
        <taxon>Bacteria</taxon>
        <taxon>Pseudomonadati</taxon>
        <taxon>Bdellovibrionota</taxon>
        <taxon>Bacteriovoracia</taxon>
        <taxon>Bacteriovoracales</taxon>
        <taxon>Halobacteriovoraceae</taxon>
        <taxon>Halobacteriovorax</taxon>
    </lineage>
</organism>
<evidence type="ECO:0000256" key="1">
    <source>
        <dbReference type="ARBA" id="ARBA00008522"/>
    </source>
</evidence>
<comment type="caution">
    <text evidence="3">The sequence shown here is derived from an EMBL/GenBank/DDBJ whole genome shotgun (WGS) entry which is preliminary data.</text>
</comment>
<dbReference type="PANTHER" id="PTHR35146:SF1">
    <property type="entry name" value="UPF0178 PROTEIN YAII"/>
    <property type="match status" value="1"/>
</dbReference>
<dbReference type="RefSeq" id="WP_114706241.1">
    <property type="nucleotide sequence ID" value="NZ_QDKL01000001.1"/>
</dbReference>